<evidence type="ECO:0000313" key="7">
    <source>
        <dbReference type="Proteomes" id="UP000006690"/>
    </source>
</evidence>
<dbReference type="GO" id="GO:0030246">
    <property type="term" value="F:carbohydrate binding"/>
    <property type="evidence" value="ECO:0007669"/>
    <property type="project" value="UniProtKB-ARBA"/>
</dbReference>
<name>A0A0H3L2W9_PANAA</name>
<organism evidence="6 7">
    <name type="scientific">Pantoea ananatis (strain AJ13355)</name>
    <dbReference type="NCBI Taxonomy" id="932677"/>
    <lineage>
        <taxon>Bacteria</taxon>
        <taxon>Pseudomonadati</taxon>
        <taxon>Pseudomonadota</taxon>
        <taxon>Gammaproteobacteria</taxon>
        <taxon>Enterobacterales</taxon>
        <taxon>Erwiniaceae</taxon>
        <taxon>Pantoea</taxon>
    </lineage>
</organism>
<dbReference type="Pfam" id="PF13407">
    <property type="entry name" value="Peripla_BP_4"/>
    <property type="match status" value="1"/>
</dbReference>
<evidence type="ECO:0000313" key="6">
    <source>
        <dbReference type="EMBL" id="BAK13732.1"/>
    </source>
</evidence>
<dbReference type="CDD" id="cd06317">
    <property type="entry name" value="PBP1_ABC_sugar_binding-like"/>
    <property type="match status" value="1"/>
</dbReference>
<dbReference type="AlphaFoldDB" id="A0A0H3L2W9"/>
<comment type="similarity">
    <text evidence="2">Belongs to the bacterial solute-binding protein 2 family.</text>
</comment>
<feature type="signal peptide" evidence="4">
    <location>
        <begin position="1"/>
        <end position="46"/>
    </location>
</feature>
<keyword evidence="3 4" id="KW-0732">Signal</keyword>
<evidence type="ECO:0000256" key="1">
    <source>
        <dbReference type="ARBA" id="ARBA00004196"/>
    </source>
</evidence>
<feature type="chain" id="PRO_5002614131" evidence="4">
    <location>
        <begin position="47"/>
        <end position="332"/>
    </location>
</feature>
<feature type="domain" description="Periplasmic binding protein" evidence="5">
    <location>
        <begin position="58"/>
        <end position="306"/>
    </location>
</feature>
<dbReference type="PANTHER" id="PTHR46847:SF1">
    <property type="entry name" value="D-ALLOSE-BINDING PERIPLASMIC PROTEIN-RELATED"/>
    <property type="match status" value="1"/>
</dbReference>
<proteinExistence type="inferred from homology"/>
<dbReference type="HOGENOM" id="CLU_037628_3_3_6"/>
<reference evidence="7" key="1">
    <citation type="journal article" date="2012" name="Appl. Microbiol. Biotechnol.">
        <title>The complete genome sequence of Pantoea ananatis AJ13355, an organism with great biotechnological potential.</title>
        <authorList>
            <person name="Hara Y."/>
            <person name="Kadotani N."/>
            <person name="Izui H."/>
            <person name="Katashkina J.I."/>
            <person name="Kuvaeva T.M."/>
            <person name="Andreeva I.G."/>
            <person name="Golubeva L.I."/>
            <person name="Malko D.B."/>
            <person name="Makeev V.J."/>
            <person name="Mashko S.V."/>
            <person name="Kozlov Y.I."/>
        </authorList>
    </citation>
    <scope>NUCLEOTIDE SEQUENCE [LARGE SCALE GENOMIC DNA]</scope>
    <source>
        <strain evidence="7">AJ13355</strain>
    </source>
</reference>
<dbReference type="KEGG" id="paj:PAJ_3653"/>
<evidence type="ECO:0000259" key="5">
    <source>
        <dbReference type="Pfam" id="PF13407"/>
    </source>
</evidence>
<dbReference type="Proteomes" id="UP000006690">
    <property type="component" value="Chromosome"/>
</dbReference>
<dbReference type="InterPro" id="IPR028082">
    <property type="entry name" value="Peripla_BP_I"/>
</dbReference>
<evidence type="ECO:0000256" key="3">
    <source>
        <dbReference type="ARBA" id="ARBA00022729"/>
    </source>
</evidence>
<dbReference type="PATRIC" id="fig|932677.3.peg.4206"/>
<evidence type="ECO:0000256" key="4">
    <source>
        <dbReference type="SAM" id="SignalP"/>
    </source>
</evidence>
<gene>
    <name evidence="6" type="primary">rbsB</name>
    <name evidence="6" type="ordered locus">PAJ_3653</name>
</gene>
<dbReference type="GO" id="GO:0030313">
    <property type="term" value="C:cell envelope"/>
    <property type="evidence" value="ECO:0007669"/>
    <property type="project" value="UniProtKB-SubCell"/>
</dbReference>
<evidence type="ECO:0000256" key="2">
    <source>
        <dbReference type="ARBA" id="ARBA00007639"/>
    </source>
</evidence>
<protein>
    <submittedName>
        <fullName evidence="6">D-ribose-binding periplasmic protein RbsB</fullName>
    </submittedName>
</protein>
<comment type="subcellular location">
    <subcellularLocation>
        <location evidence="1">Cell envelope</location>
    </subcellularLocation>
</comment>
<dbReference type="EMBL" id="AP012032">
    <property type="protein sequence ID" value="BAK13732.1"/>
    <property type="molecule type" value="Genomic_DNA"/>
</dbReference>
<dbReference type="InterPro" id="IPR025997">
    <property type="entry name" value="SBP_2_dom"/>
</dbReference>
<dbReference type="PANTHER" id="PTHR46847">
    <property type="entry name" value="D-ALLOSE-BINDING PERIPLASMIC PROTEIN-RELATED"/>
    <property type="match status" value="1"/>
</dbReference>
<dbReference type="SUPFAM" id="SSF53822">
    <property type="entry name" value="Periplasmic binding protein-like I"/>
    <property type="match status" value="1"/>
</dbReference>
<dbReference type="eggNOG" id="COG1879">
    <property type="taxonomic scope" value="Bacteria"/>
</dbReference>
<accession>A0A0H3L2W9</accession>
<dbReference type="GO" id="GO:0055085">
    <property type="term" value="P:transmembrane transport"/>
    <property type="evidence" value="ECO:0007669"/>
    <property type="project" value="UniProtKB-ARBA"/>
</dbReference>
<sequence>MRRSTGYRTFPTRNFKMMAFNTRKLRSVALATGLLAAGSFYTLAHAAPTYALVQINQQALFFNQMNQGAQEAAKASGKNLVIFNANDNPVSQNDAIENYIQQGVKGIMVDAIDVNGIMPAIKEAAAAKIPVIAIDAVLPAGPQAAQVGVDNLEGGKIIGKYFVDYVAKNMGGKARLGIVGALNSAVQNQRQKGFEDTIKSNPGITVADVVDGQNVQDTAMTAAENLITGNPDLTAIYATGEPALLGAIAAVENQGRQKDIKVFGWDLTSKAITGIDNGYVTAVLQQDPKKMGEEAVKALNAVTSGKTVSKTILVPATVVTKANVDSYRAMFK</sequence>
<dbReference type="Gene3D" id="3.40.50.2300">
    <property type="match status" value="2"/>
</dbReference>